<dbReference type="Proteomes" id="UP001595909">
    <property type="component" value="Unassembled WGS sequence"/>
</dbReference>
<keyword evidence="4" id="KW-1185">Reference proteome</keyword>
<evidence type="ECO:0000256" key="1">
    <source>
        <dbReference type="SAM" id="MobiDB-lite"/>
    </source>
</evidence>
<sequence length="48" mass="5333">MWTDPAQDDTAVDAGVGTAFGRNLERLRQVKTTDDPDNSFRLNNNVLP</sequence>
<comment type="caution">
    <text evidence="3">The sequence shown here is derived from an EMBL/GenBank/DDBJ whole genome shotgun (WGS) entry which is preliminary data.</text>
</comment>
<name>A0ABV9RMK6_9PSEU</name>
<dbReference type="Pfam" id="PF08031">
    <property type="entry name" value="BBE"/>
    <property type="match status" value="1"/>
</dbReference>
<organism evidence="3 4">
    <name type="scientific">Actinomycetospora chibensis</name>
    <dbReference type="NCBI Taxonomy" id="663606"/>
    <lineage>
        <taxon>Bacteria</taxon>
        <taxon>Bacillati</taxon>
        <taxon>Actinomycetota</taxon>
        <taxon>Actinomycetes</taxon>
        <taxon>Pseudonocardiales</taxon>
        <taxon>Pseudonocardiaceae</taxon>
        <taxon>Actinomycetospora</taxon>
    </lineage>
</organism>
<proteinExistence type="predicted"/>
<reference evidence="4" key="1">
    <citation type="journal article" date="2019" name="Int. J. Syst. Evol. Microbiol.">
        <title>The Global Catalogue of Microorganisms (GCM) 10K type strain sequencing project: providing services to taxonomists for standard genome sequencing and annotation.</title>
        <authorList>
            <consortium name="The Broad Institute Genomics Platform"/>
            <consortium name="The Broad Institute Genome Sequencing Center for Infectious Disease"/>
            <person name="Wu L."/>
            <person name="Ma J."/>
        </authorList>
    </citation>
    <scope>NUCLEOTIDE SEQUENCE [LARGE SCALE GENOMIC DNA]</scope>
    <source>
        <strain evidence="4">CCUG 50347</strain>
    </source>
</reference>
<dbReference type="RefSeq" id="WP_274187115.1">
    <property type="nucleotide sequence ID" value="NZ_BAABHN010000049.1"/>
</dbReference>
<evidence type="ECO:0000259" key="2">
    <source>
        <dbReference type="Pfam" id="PF08031"/>
    </source>
</evidence>
<dbReference type="InterPro" id="IPR012951">
    <property type="entry name" value="BBE"/>
</dbReference>
<feature type="region of interest" description="Disordered" evidence="1">
    <location>
        <begin position="27"/>
        <end position="48"/>
    </location>
</feature>
<accession>A0ABV9RMK6</accession>
<gene>
    <name evidence="3" type="ORF">ACFPEL_23585</name>
</gene>
<evidence type="ECO:0000313" key="4">
    <source>
        <dbReference type="Proteomes" id="UP001595909"/>
    </source>
</evidence>
<feature type="domain" description="Berberine/berberine-like" evidence="2">
    <location>
        <begin position="16"/>
        <end position="46"/>
    </location>
</feature>
<protein>
    <submittedName>
        <fullName evidence="3">BBE domain-containing protein</fullName>
    </submittedName>
</protein>
<evidence type="ECO:0000313" key="3">
    <source>
        <dbReference type="EMBL" id="MFC4835413.1"/>
    </source>
</evidence>
<dbReference type="EMBL" id="JBHSIM010000049">
    <property type="protein sequence ID" value="MFC4835413.1"/>
    <property type="molecule type" value="Genomic_DNA"/>
</dbReference>